<evidence type="ECO:0000256" key="2">
    <source>
        <dbReference type="ARBA" id="ARBA00022530"/>
    </source>
</evidence>
<evidence type="ECO:0000259" key="3">
    <source>
        <dbReference type="PROSITE" id="PS50041"/>
    </source>
</evidence>
<dbReference type="Proteomes" id="UP000694424">
    <property type="component" value="Unplaced"/>
</dbReference>
<accession>A0A8B9NUT0</accession>
<evidence type="ECO:0000256" key="1">
    <source>
        <dbReference type="ARBA" id="ARBA00004498"/>
    </source>
</evidence>
<dbReference type="PANTHER" id="PTHR22803">
    <property type="entry name" value="MANNOSE, PHOSPHOLIPASE, LECTIN RECEPTOR RELATED"/>
    <property type="match status" value="1"/>
</dbReference>
<dbReference type="InterPro" id="IPR016186">
    <property type="entry name" value="C-type_lectin-like/link_sf"/>
</dbReference>
<evidence type="ECO:0000313" key="5">
    <source>
        <dbReference type="Proteomes" id="UP000694424"/>
    </source>
</evidence>
<keyword evidence="5" id="KW-1185">Reference proteome</keyword>
<dbReference type="SUPFAM" id="SSF56436">
    <property type="entry name" value="C-type lectin-like"/>
    <property type="match status" value="1"/>
</dbReference>
<name>A0A8B9NUT0_APTOW</name>
<comment type="subcellular location">
    <subcellularLocation>
        <location evidence="1">Secreted</location>
        <location evidence="1">Extracellular space</location>
        <location evidence="1">Extracellular matrix</location>
    </subcellularLocation>
</comment>
<protein>
    <recommendedName>
        <fullName evidence="3">C-type lectin domain-containing protein</fullName>
    </recommendedName>
</protein>
<evidence type="ECO:0000313" key="4">
    <source>
        <dbReference type="Ensembl" id="ENSAOWP00000000082.1"/>
    </source>
</evidence>
<dbReference type="PROSITE" id="PS50041">
    <property type="entry name" value="C_TYPE_LECTIN_2"/>
    <property type="match status" value="1"/>
</dbReference>
<dbReference type="AlphaFoldDB" id="A0A8B9NUT0"/>
<dbReference type="InterPro" id="IPR050111">
    <property type="entry name" value="C-type_lectin/snaclec_domain"/>
</dbReference>
<organism evidence="4 5">
    <name type="scientific">Apteryx owenii</name>
    <name type="common">Little spotted kiwi</name>
    <dbReference type="NCBI Taxonomy" id="8824"/>
    <lineage>
        <taxon>Eukaryota</taxon>
        <taxon>Metazoa</taxon>
        <taxon>Chordata</taxon>
        <taxon>Craniata</taxon>
        <taxon>Vertebrata</taxon>
        <taxon>Euteleostomi</taxon>
        <taxon>Archelosauria</taxon>
        <taxon>Archosauria</taxon>
        <taxon>Dinosauria</taxon>
        <taxon>Saurischia</taxon>
        <taxon>Theropoda</taxon>
        <taxon>Coelurosauria</taxon>
        <taxon>Aves</taxon>
        <taxon>Palaeognathae</taxon>
        <taxon>Apterygiformes</taxon>
        <taxon>Apterygidae</taxon>
        <taxon>Apteryx</taxon>
    </lineage>
</organism>
<reference evidence="4" key="1">
    <citation type="submission" date="2025-08" db="UniProtKB">
        <authorList>
            <consortium name="Ensembl"/>
        </authorList>
    </citation>
    <scope>IDENTIFICATION</scope>
</reference>
<keyword evidence="2" id="KW-0964">Secreted</keyword>
<dbReference type="Gene3D" id="3.10.100.10">
    <property type="entry name" value="Mannose-Binding Protein A, subunit A"/>
    <property type="match status" value="1"/>
</dbReference>
<reference evidence="4" key="2">
    <citation type="submission" date="2025-09" db="UniProtKB">
        <authorList>
            <consortium name="Ensembl"/>
        </authorList>
    </citation>
    <scope>IDENTIFICATION</scope>
</reference>
<dbReference type="Ensembl" id="ENSAOWT00000000096.1">
    <property type="protein sequence ID" value="ENSAOWP00000000082.1"/>
    <property type="gene ID" value="ENSAOWG00000000075.1"/>
</dbReference>
<keyword evidence="2" id="KW-0272">Extracellular matrix</keyword>
<dbReference type="InterPro" id="IPR001304">
    <property type="entry name" value="C-type_lectin-like"/>
</dbReference>
<dbReference type="Pfam" id="PF00059">
    <property type="entry name" value="Lectin_C"/>
    <property type="match status" value="1"/>
</dbReference>
<feature type="domain" description="C-type lectin" evidence="3">
    <location>
        <begin position="40"/>
        <end position="107"/>
    </location>
</feature>
<proteinExistence type="predicted"/>
<sequence length="107" mass="12320">MLLGHLVYSLSCTISSGTLSAQTLAGDFGPISCPDGWVPYVDHCYKIFRETKAWKEALTSCQKEESHLASIHNLEEHSFIVSWLWYSEYFQRAFCLHVHMHEVPVSW</sequence>
<dbReference type="InterPro" id="IPR016187">
    <property type="entry name" value="CTDL_fold"/>
</dbReference>